<dbReference type="Pfam" id="PF00498">
    <property type="entry name" value="FHA"/>
    <property type="match status" value="1"/>
</dbReference>
<dbReference type="PROSITE" id="PS50006">
    <property type="entry name" value="FHA_DOMAIN"/>
    <property type="match status" value="1"/>
</dbReference>
<name>A0A1H4FPR5_9GAMM</name>
<dbReference type="PANTHER" id="PTHR23308">
    <property type="entry name" value="NUCLEAR INHIBITOR OF PROTEIN PHOSPHATASE-1"/>
    <property type="match status" value="1"/>
</dbReference>
<dbReference type="CDD" id="cd00060">
    <property type="entry name" value="FHA"/>
    <property type="match status" value="1"/>
</dbReference>
<keyword evidence="3" id="KW-1185">Reference proteome</keyword>
<dbReference type="STRING" id="525918.SAMN05660964_03071"/>
<organism evidence="2 3">
    <name type="scientific">Thiothrix caldifontis</name>
    <dbReference type="NCBI Taxonomy" id="525918"/>
    <lineage>
        <taxon>Bacteria</taxon>
        <taxon>Pseudomonadati</taxon>
        <taxon>Pseudomonadota</taxon>
        <taxon>Gammaproteobacteria</taxon>
        <taxon>Thiotrichales</taxon>
        <taxon>Thiotrichaceae</taxon>
        <taxon>Thiothrix</taxon>
    </lineage>
</organism>
<dbReference type="InterPro" id="IPR000253">
    <property type="entry name" value="FHA_dom"/>
</dbReference>
<sequence>MSELIVMLDKQILKRIAVKKTSIVFGRHSKCDIALPDRTISNNHARITVVRDDCFLEDLQSTNGTYVNQQQIDRHLLMDGDIIALGKYQVVFRSVQGIAIQIKRLSIHPKLMDASYNAWLQVMDGSKSGYIIPLKAERLVLGNQTTGQVLIECSTQGQYIMSATGTMNNHRTRTLVAGDTLKVEETTFQFCLKEQDADINTVST</sequence>
<dbReference type="SMART" id="SM00240">
    <property type="entry name" value="FHA"/>
    <property type="match status" value="1"/>
</dbReference>
<dbReference type="SUPFAM" id="SSF49879">
    <property type="entry name" value="SMAD/FHA domain"/>
    <property type="match status" value="1"/>
</dbReference>
<reference evidence="2 3" key="1">
    <citation type="submission" date="2016-10" db="EMBL/GenBank/DDBJ databases">
        <authorList>
            <person name="de Groot N.N."/>
        </authorList>
    </citation>
    <scope>NUCLEOTIDE SEQUENCE [LARGE SCALE GENOMIC DNA]</scope>
    <source>
        <strain evidence="2 3">DSM 21228</strain>
    </source>
</reference>
<dbReference type="Proteomes" id="UP000199397">
    <property type="component" value="Unassembled WGS sequence"/>
</dbReference>
<dbReference type="InterPro" id="IPR050923">
    <property type="entry name" value="Cell_Proc_Reg/RNA_Proc"/>
</dbReference>
<dbReference type="RefSeq" id="WP_093070027.1">
    <property type="nucleotide sequence ID" value="NZ_FNQP01000023.1"/>
</dbReference>
<protein>
    <submittedName>
        <fullName evidence="2">FHA domain-containing protein</fullName>
    </submittedName>
</protein>
<dbReference type="EMBL" id="FNQP01000023">
    <property type="protein sequence ID" value="SEA99363.1"/>
    <property type="molecule type" value="Genomic_DNA"/>
</dbReference>
<evidence type="ECO:0000313" key="3">
    <source>
        <dbReference type="Proteomes" id="UP000199397"/>
    </source>
</evidence>
<feature type="domain" description="FHA" evidence="1">
    <location>
        <begin position="23"/>
        <end position="72"/>
    </location>
</feature>
<dbReference type="AlphaFoldDB" id="A0A1H4FPR5"/>
<evidence type="ECO:0000313" key="2">
    <source>
        <dbReference type="EMBL" id="SEA99363.1"/>
    </source>
</evidence>
<evidence type="ECO:0000259" key="1">
    <source>
        <dbReference type="PROSITE" id="PS50006"/>
    </source>
</evidence>
<gene>
    <name evidence="2" type="ORF">SAMN05660964_03071</name>
</gene>
<accession>A0A1H4FPR5</accession>
<proteinExistence type="predicted"/>
<dbReference type="InterPro" id="IPR008984">
    <property type="entry name" value="SMAD_FHA_dom_sf"/>
</dbReference>
<dbReference type="Gene3D" id="2.60.200.20">
    <property type="match status" value="1"/>
</dbReference>
<dbReference type="OrthoDB" id="151099at2"/>